<dbReference type="Proteomes" id="UP001600888">
    <property type="component" value="Unassembled WGS sequence"/>
</dbReference>
<feature type="region of interest" description="Disordered" evidence="1">
    <location>
        <begin position="102"/>
        <end position="187"/>
    </location>
</feature>
<evidence type="ECO:0000313" key="4">
    <source>
        <dbReference type="Proteomes" id="UP001600888"/>
    </source>
</evidence>
<feature type="compositionally biased region" description="Basic residues" evidence="1">
    <location>
        <begin position="140"/>
        <end position="166"/>
    </location>
</feature>
<dbReference type="Pfam" id="PF23232">
    <property type="entry name" value="AAA_lid_13"/>
    <property type="match status" value="1"/>
</dbReference>
<feature type="domain" description="AAA+ ATPase lid" evidence="2">
    <location>
        <begin position="14"/>
        <end position="102"/>
    </location>
</feature>
<reference evidence="3 4" key="1">
    <citation type="submission" date="2024-03" db="EMBL/GenBank/DDBJ databases">
        <title>A high-quality draft genome sequence of Diaporthe vaccinii, a causative agent of upright dieback and viscid rot disease in cranberry plants.</title>
        <authorList>
            <person name="Sarrasin M."/>
            <person name="Lang B.F."/>
            <person name="Burger G."/>
        </authorList>
    </citation>
    <scope>NUCLEOTIDE SEQUENCE [LARGE SCALE GENOMIC DNA]</scope>
    <source>
        <strain evidence="3 4">IS7</strain>
    </source>
</reference>
<dbReference type="EMBL" id="JBAWTH010000168">
    <property type="protein sequence ID" value="KAL2273987.1"/>
    <property type="molecule type" value="Genomic_DNA"/>
</dbReference>
<evidence type="ECO:0000256" key="1">
    <source>
        <dbReference type="SAM" id="MobiDB-lite"/>
    </source>
</evidence>
<feature type="compositionally biased region" description="Acidic residues" evidence="1">
    <location>
        <begin position="126"/>
        <end position="136"/>
    </location>
</feature>
<organism evidence="3 4">
    <name type="scientific">Diaporthe vaccinii</name>
    <dbReference type="NCBI Taxonomy" id="105482"/>
    <lineage>
        <taxon>Eukaryota</taxon>
        <taxon>Fungi</taxon>
        <taxon>Dikarya</taxon>
        <taxon>Ascomycota</taxon>
        <taxon>Pezizomycotina</taxon>
        <taxon>Sordariomycetes</taxon>
        <taxon>Sordariomycetidae</taxon>
        <taxon>Diaporthales</taxon>
        <taxon>Diaporthaceae</taxon>
        <taxon>Diaporthe</taxon>
        <taxon>Diaporthe eres species complex</taxon>
    </lineage>
</organism>
<evidence type="ECO:0000313" key="3">
    <source>
        <dbReference type="EMBL" id="KAL2273987.1"/>
    </source>
</evidence>
<comment type="caution">
    <text evidence="3">The sequence shown here is derived from an EMBL/GenBank/DDBJ whole genome shotgun (WGS) entry which is preliminary data.</text>
</comment>
<gene>
    <name evidence="3" type="ORF">FJTKL_03704</name>
</gene>
<proteinExistence type="predicted"/>
<dbReference type="InterPro" id="IPR056599">
    <property type="entry name" value="AAA_lid_fung"/>
</dbReference>
<evidence type="ECO:0000259" key="2">
    <source>
        <dbReference type="Pfam" id="PF23232"/>
    </source>
</evidence>
<feature type="compositionally biased region" description="Acidic residues" evidence="1">
    <location>
        <begin position="171"/>
        <end position="187"/>
    </location>
</feature>
<protein>
    <recommendedName>
        <fullName evidence="2">AAA+ ATPase lid domain-containing protein</fullName>
    </recommendedName>
</protein>
<sequence length="187" mass="21666">MNLNSLEERNSNSEESQRIQFDREEIEEYARRHWKKGKRSNRWNRRQIKNAFQTAVSLADWDNHVYTKGMGSPNGTVLKPEHLEKVAVASQHFDMYIELTRTSDQQRAREEAFGEDNVGSRLSEPSESDEETESEEEIKKKKKSSKKFSSKKGKTSKEKKRTKSKKRVEQGSDDESTEASGSEEETS</sequence>
<accession>A0ABR4DUM7</accession>
<keyword evidence="4" id="KW-1185">Reference proteome</keyword>
<name>A0ABR4DUM7_9PEZI</name>